<dbReference type="EMBL" id="JABTCG010000005">
    <property type="protein sequence ID" value="MBD0852082.1"/>
    <property type="molecule type" value="Genomic_DNA"/>
</dbReference>
<proteinExistence type="predicted"/>
<gene>
    <name evidence="1" type="ORF">HPE63_15475</name>
</gene>
<reference evidence="1 2" key="1">
    <citation type="submission" date="2020-05" db="EMBL/GenBank/DDBJ databases">
        <title>The draft genome sequence of Maribacter arenosus CAU 1321.</title>
        <authorList>
            <person name="Mu L."/>
        </authorList>
    </citation>
    <scope>NUCLEOTIDE SEQUENCE [LARGE SCALE GENOMIC DNA]</scope>
    <source>
        <strain evidence="1 2">CAU 1321</strain>
    </source>
</reference>
<dbReference type="RefSeq" id="WP_188315190.1">
    <property type="nucleotide sequence ID" value="NZ_JABTCG010000005.1"/>
</dbReference>
<accession>A0ABR7VEL9</accession>
<sequence length="244" mass="28367">MKKRFVITITLLMSTTFFLNCREKKVLFEVDFEQSVFYELFPELFDALHFDLRLIPDPPPPSPEYLIKGGYDAKSDYTQAYEDWKKSAEYQEILEERKRIADSIKNDTTSMYFIVQDSAYSPKNSLKKELVDHFTAKDISSDSIDLNLGFKINISKLITKHSKVKFKYGSEFPKGKEYWPRRKESNIIASLDFSGIIFDQTKNYGVLEAGYVKGRLNGGGIRIFIRKTDKGKWVIDKIVETWVS</sequence>
<evidence type="ECO:0000313" key="1">
    <source>
        <dbReference type="EMBL" id="MBD0852082.1"/>
    </source>
</evidence>
<evidence type="ECO:0000313" key="2">
    <source>
        <dbReference type="Proteomes" id="UP000598350"/>
    </source>
</evidence>
<protein>
    <submittedName>
        <fullName evidence="1">Uncharacterized protein</fullName>
    </submittedName>
</protein>
<name>A0ABR7VEL9_9FLAO</name>
<dbReference type="Proteomes" id="UP000598350">
    <property type="component" value="Unassembled WGS sequence"/>
</dbReference>
<organism evidence="1 2">
    <name type="scientific">Maribacter arenosus</name>
    <dbReference type="NCBI Taxonomy" id="1854708"/>
    <lineage>
        <taxon>Bacteria</taxon>
        <taxon>Pseudomonadati</taxon>
        <taxon>Bacteroidota</taxon>
        <taxon>Flavobacteriia</taxon>
        <taxon>Flavobacteriales</taxon>
        <taxon>Flavobacteriaceae</taxon>
        <taxon>Maribacter</taxon>
    </lineage>
</organism>
<keyword evidence="2" id="KW-1185">Reference proteome</keyword>
<comment type="caution">
    <text evidence="1">The sequence shown here is derived from an EMBL/GenBank/DDBJ whole genome shotgun (WGS) entry which is preliminary data.</text>
</comment>